<comment type="caution">
    <text evidence="2">The sequence shown here is derived from an EMBL/GenBank/DDBJ whole genome shotgun (WGS) entry which is preliminary data.</text>
</comment>
<keyword evidence="3" id="KW-1185">Reference proteome</keyword>
<dbReference type="RefSeq" id="WP_106300426.1">
    <property type="nucleotide sequence ID" value="NZ_PVWO01000025.1"/>
</dbReference>
<name>A0A2T1GLK0_9CYAN</name>
<evidence type="ECO:0000313" key="3">
    <source>
        <dbReference type="Proteomes" id="UP000238937"/>
    </source>
</evidence>
<dbReference type="OrthoDB" id="9799918at2"/>
<dbReference type="EMBL" id="PVWO01000025">
    <property type="protein sequence ID" value="PSB58745.1"/>
    <property type="molecule type" value="Genomic_DNA"/>
</dbReference>
<dbReference type="Proteomes" id="UP000238937">
    <property type="component" value="Unassembled WGS sequence"/>
</dbReference>
<dbReference type="AlphaFoldDB" id="A0A2T1GLK0"/>
<dbReference type="InterPro" id="IPR018977">
    <property type="entry name" value="NurA_domain"/>
</dbReference>
<dbReference type="SMART" id="SM00933">
    <property type="entry name" value="NurA"/>
    <property type="match status" value="1"/>
</dbReference>
<sequence length="409" mass="45850">MLDINKVAKQLPGIGQHLVRETAANQHRLQLATASLQQAIDRQVELAAIQQQWGNRLFFNSSVPVEPLDTRIDIAAPPPQQTVLATDGSQIAPSHHEIAYCYLINVGRVMIHYGQNLHPLLDSIPEVFYQQEDLYISRQWGISTEEWLGYRRAVSEATVLAELGCNWVNPPFGFEDMPESVAVARKPRVPTLAMVDGSLVYWFLEQLPTDARDQILNPILAAWEELRLAGIPIVGYLSSSRSIDNLNLLRLLTCPHDVPDCPTHCADATKLPCQQFEGVRDTTLWNTQLAPGQRSCWWQSTAKILDWYDDRHKVYFCYLHVGTEIARVEVPAWVAQDDQLSGMALSLIIAQVNKGYGYPVALAEAHNQAVVRGADRSSFFALLEQELIKTGLKNIGTSYKETRKRGSIA</sequence>
<protein>
    <submittedName>
        <fullName evidence="2">Nuclease</fullName>
    </submittedName>
</protein>
<feature type="domain" description="NurA" evidence="1">
    <location>
        <begin position="81"/>
        <end position="371"/>
    </location>
</feature>
<evidence type="ECO:0000259" key="1">
    <source>
        <dbReference type="SMART" id="SM00933"/>
    </source>
</evidence>
<reference evidence="2 3" key="1">
    <citation type="submission" date="2018-03" db="EMBL/GenBank/DDBJ databases">
        <title>The ancient ancestry and fast evolution of plastids.</title>
        <authorList>
            <person name="Moore K.R."/>
            <person name="Magnabosco C."/>
            <person name="Momper L."/>
            <person name="Gold D.A."/>
            <person name="Bosak T."/>
            <person name="Fournier G.P."/>
        </authorList>
    </citation>
    <scope>NUCLEOTIDE SEQUENCE [LARGE SCALE GENOMIC DNA]</scope>
    <source>
        <strain evidence="2 3">CCALA 037</strain>
    </source>
</reference>
<proteinExistence type="predicted"/>
<gene>
    <name evidence="2" type="ORF">C7B77_03670</name>
</gene>
<dbReference type="Pfam" id="PF09376">
    <property type="entry name" value="NurA"/>
    <property type="match status" value="1"/>
</dbReference>
<organism evidence="2 3">
    <name type="scientific">Chamaesiphon polymorphus CCALA 037</name>
    <dbReference type="NCBI Taxonomy" id="2107692"/>
    <lineage>
        <taxon>Bacteria</taxon>
        <taxon>Bacillati</taxon>
        <taxon>Cyanobacteriota</taxon>
        <taxon>Cyanophyceae</taxon>
        <taxon>Gomontiellales</taxon>
        <taxon>Chamaesiphonaceae</taxon>
        <taxon>Chamaesiphon</taxon>
    </lineage>
</organism>
<accession>A0A2T1GLK0</accession>
<evidence type="ECO:0000313" key="2">
    <source>
        <dbReference type="EMBL" id="PSB58745.1"/>
    </source>
</evidence>